<organism evidence="1">
    <name type="scientific">Fructobacillus tropaeoli</name>
    <dbReference type="NCBI Taxonomy" id="709323"/>
    <lineage>
        <taxon>Bacteria</taxon>
        <taxon>Bacillati</taxon>
        <taxon>Bacillota</taxon>
        <taxon>Bacilli</taxon>
        <taxon>Lactobacillales</taxon>
        <taxon>Lactobacillaceae</taxon>
        <taxon>Fructobacillus</taxon>
    </lineage>
</organism>
<sequence length="86" mass="9966">MLNNDTAIIPDNRAGRKSILEKGLTVNNQSKIYSINKFTIRHKKMENLFRFSISHFIQLKTVGSTIVLPDFRTKPYHVLTKQPHLT</sequence>
<accession>A0A3F3HDR6</accession>
<dbReference type="Proteomes" id="UP000064514">
    <property type="component" value="Unassembled WGS sequence"/>
</dbReference>
<reference evidence="1" key="1">
    <citation type="journal article" date="2015" name="BMC Genomics">
        <title>Comparative genomics of Fructobacillus spp. and Leuconostoc spp. reveals niche-specific evolution of Fructobacillus spp.</title>
        <authorList>
            <person name="Endo A."/>
            <person name="Tanizawa Y."/>
            <person name="Tanaka N."/>
            <person name="Maeno S."/>
            <person name="Kumar H."/>
            <person name="Shiwa Y."/>
            <person name="Okada S."/>
            <person name="Yoshikawa H."/>
            <person name="Dicks L."/>
            <person name="Nakagawa J."/>
            <person name="Arita M."/>
        </authorList>
    </citation>
    <scope>NUCLEOTIDE SEQUENCE [LARGE SCALE GENOMIC DNA]</scope>
    <source>
        <strain evidence="1">F214-1</strain>
    </source>
</reference>
<name>A0A3F3HDR6_9LACO</name>
<dbReference type="EMBL" id="DF968078">
    <property type="protein sequence ID" value="GAP03833.1"/>
    <property type="molecule type" value="Genomic_DNA"/>
</dbReference>
<protein>
    <submittedName>
        <fullName evidence="1">RNA polymerase sigma factor, sigma-70 family protein</fullName>
    </submittedName>
</protein>
<gene>
    <name evidence="1" type="ORF">FTRO_0013800</name>
</gene>
<dbReference type="AlphaFoldDB" id="A0A3F3HDR6"/>
<proteinExistence type="predicted"/>
<evidence type="ECO:0000313" key="1">
    <source>
        <dbReference type="EMBL" id="GAP03833.1"/>
    </source>
</evidence>